<dbReference type="InterPro" id="IPR000160">
    <property type="entry name" value="GGDEF_dom"/>
</dbReference>
<dbReference type="Proteomes" id="UP000503003">
    <property type="component" value="Chromosome 2"/>
</dbReference>
<sequence length="63" mass="7045">MISLRKISFCFAYFVFGHSDADEARKPASERLLSLVHQQDIVARLSGDGFVIVINRVIDSVCC</sequence>
<dbReference type="PROSITE" id="PS50887">
    <property type="entry name" value="GGDEF"/>
    <property type="match status" value="1"/>
</dbReference>
<proteinExistence type="predicted"/>
<dbReference type="InterPro" id="IPR043128">
    <property type="entry name" value="Rev_trsase/Diguanyl_cyclase"/>
</dbReference>
<dbReference type="EMBL" id="CP049332">
    <property type="protein sequence ID" value="QIH44142.1"/>
    <property type="molecule type" value="Genomic_DNA"/>
</dbReference>
<dbReference type="InterPro" id="IPR029787">
    <property type="entry name" value="Nucleotide_cyclase"/>
</dbReference>
<dbReference type="KEGG" id="vzi:G5S32_19450"/>
<evidence type="ECO:0000313" key="2">
    <source>
        <dbReference type="EMBL" id="QIH44142.1"/>
    </source>
</evidence>
<gene>
    <name evidence="2" type="ORF">G5S32_19450</name>
</gene>
<name>A0A6G7CPX6_9VIBR</name>
<evidence type="ECO:0000259" key="1">
    <source>
        <dbReference type="PROSITE" id="PS50887"/>
    </source>
</evidence>
<feature type="domain" description="GGDEF" evidence="1">
    <location>
        <begin position="1"/>
        <end position="63"/>
    </location>
</feature>
<reference evidence="2 3" key="1">
    <citation type="submission" date="2020-02" db="EMBL/GenBank/DDBJ databases">
        <title>A complete genome of a marine bacterium Vibrio sp. ZWAL4003 isolated from the mangrove sediment with the ability to degrade polysaccharides.</title>
        <authorList>
            <person name="Wu J."/>
            <person name="Qu W."/>
            <person name="Zeng R."/>
        </authorList>
    </citation>
    <scope>NUCLEOTIDE SEQUENCE [LARGE SCALE GENOMIC DNA]</scope>
    <source>
        <strain evidence="2 3">ZWAL4003</strain>
    </source>
</reference>
<dbReference type="RefSeq" id="WP_165313804.1">
    <property type="nucleotide sequence ID" value="NZ_CP049332.1"/>
</dbReference>
<evidence type="ECO:0000313" key="3">
    <source>
        <dbReference type="Proteomes" id="UP000503003"/>
    </source>
</evidence>
<dbReference type="AlphaFoldDB" id="A0A6G7CPX6"/>
<organism evidence="2 3">
    <name type="scientific">Vibrio ziniensis</name>
    <dbReference type="NCBI Taxonomy" id="2711221"/>
    <lineage>
        <taxon>Bacteria</taxon>
        <taxon>Pseudomonadati</taxon>
        <taxon>Pseudomonadota</taxon>
        <taxon>Gammaproteobacteria</taxon>
        <taxon>Vibrionales</taxon>
        <taxon>Vibrionaceae</taxon>
        <taxon>Vibrio</taxon>
    </lineage>
</organism>
<dbReference type="SUPFAM" id="SSF55073">
    <property type="entry name" value="Nucleotide cyclase"/>
    <property type="match status" value="1"/>
</dbReference>
<dbReference type="Gene3D" id="3.30.70.270">
    <property type="match status" value="1"/>
</dbReference>
<dbReference type="Pfam" id="PF00990">
    <property type="entry name" value="GGDEF"/>
    <property type="match status" value="1"/>
</dbReference>
<keyword evidence="3" id="KW-1185">Reference proteome</keyword>
<protein>
    <submittedName>
        <fullName evidence="2">Diguanylate cyclase</fullName>
    </submittedName>
</protein>
<accession>A0A6G7CPX6</accession>